<keyword evidence="20" id="KW-1185">Reference proteome</keyword>
<evidence type="ECO:0000313" key="19">
    <source>
        <dbReference type="Proteomes" id="UP001220962"/>
    </source>
</evidence>
<evidence type="ECO:0000256" key="3">
    <source>
        <dbReference type="ARBA" id="ARBA00022448"/>
    </source>
</evidence>
<dbReference type="Gene3D" id="3.40.50.300">
    <property type="entry name" value="P-loop containing nucleotide triphosphate hydrolases"/>
    <property type="match status" value="1"/>
</dbReference>
<evidence type="ECO:0000256" key="8">
    <source>
        <dbReference type="ARBA" id="ARBA00022967"/>
    </source>
</evidence>
<keyword evidence="7 17" id="KW-0067">ATP-binding</keyword>
<evidence type="ECO:0000313" key="17">
    <source>
        <dbReference type="EMBL" id="WDH82970.1"/>
    </source>
</evidence>
<dbReference type="EMBL" id="CP118108">
    <property type="protein sequence ID" value="WDI02716.1"/>
    <property type="molecule type" value="Genomic_DNA"/>
</dbReference>
<dbReference type="Pfam" id="PF00005">
    <property type="entry name" value="ABC_tran"/>
    <property type="match status" value="1"/>
</dbReference>
<dbReference type="InterPro" id="IPR027417">
    <property type="entry name" value="P-loop_NTPase"/>
</dbReference>
<dbReference type="InterPro" id="IPR017871">
    <property type="entry name" value="ABC_transporter-like_CS"/>
</dbReference>
<evidence type="ECO:0000313" key="18">
    <source>
        <dbReference type="EMBL" id="WDI02716.1"/>
    </source>
</evidence>
<accession>A0AAX3MZE3</accession>
<sequence length="331" mass="36461">MTLLKIDNLSVAFARGKGLFQVEETEVIHGLSMTAKAGRITAVIGASGSGKSLLAHAILGILPSNAITRGTLYYNGKPLNIAAQTALRGSRLALVPQSVQYLDPLMKVGPQISYSFERSNERNDLIEMKGTTTSRRHTKKRLMHERLSEILSKYGLATDVTERYPFELSGGMARRVLLSIATAGEPELIVADEPTPGIHVEALSETLRHFRSIADQGAGILWITHDVESALQIADELVVFYAGTNVETARPEDFTGNGERLRHPYSKALWNALPHNGFKMPPRPQLTLDRRLHSSGCKYANRCPMATWQCTEELPPLRVLRGGEVRCIHAT</sequence>
<dbReference type="Proteomes" id="UP001221519">
    <property type="component" value="Chromosome"/>
</dbReference>
<keyword evidence="4" id="KW-1003">Cell membrane</keyword>
<reference evidence="17 20" key="1">
    <citation type="submission" date="2023-02" db="EMBL/GenBank/DDBJ databases">
        <title>Pathogen: clinical or host-associated sample.</title>
        <authorList>
            <person name="Hergert J."/>
            <person name="Casey R."/>
            <person name="Wagner J."/>
            <person name="Young E.L."/>
            <person name="Oakeson K.F."/>
        </authorList>
    </citation>
    <scope>NUCLEOTIDE SEQUENCE</scope>
    <source>
        <strain evidence="18 20">2022CK-00829</strain>
        <strain evidence="17">2022CK-00830</strain>
    </source>
</reference>
<evidence type="ECO:0000256" key="10">
    <source>
        <dbReference type="ARBA" id="ARBA00023112"/>
    </source>
</evidence>
<feature type="domain" description="ABC transporter" evidence="16">
    <location>
        <begin position="4"/>
        <end position="267"/>
    </location>
</feature>
<comment type="subunit">
    <text evidence="12">The complex is composed of two ATP-binding proteins (NikD and NikE), two transmembrane proteins (NikB and NikC) and a solute-binding protein (NikA).</text>
</comment>
<evidence type="ECO:0000256" key="2">
    <source>
        <dbReference type="ARBA" id="ARBA00005417"/>
    </source>
</evidence>
<evidence type="ECO:0000256" key="1">
    <source>
        <dbReference type="ARBA" id="ARBA00004202"/>
    </source>
</evidence>
<keyword evidence="8" id="KW-1278">Translocase</keyword>
<keyword evidence="9" id="KW-0406">Ion transport</keyword>
<dbReference type="AlphaFoldDB" id="A0AAX3MZE3"/>
<evidence type="ECO:0000256" key="12">
    <source>
        <dbReference type="ARBA" id="ARBA00038669"/>
    </source>
</evidence>
<dbReference type="SUPFAM" id="SSF52540">
    <property type="entry name" value="P-loop containing nucleoside triphosphate hydrolases"/>
    <property type="match status" value="1"/>
</dbReference>
<dbReference type="PROSITE" id="PS00211">
    <property type="entry name" value="ABC_TRANSPORTER_1"/>
    <property type="match status" value="1"/>
</dbReference>
<dbReference type="Proteomes" id="UP001220962">
    <property type="component" value="Chromosome"/>
</dbReference>
<dbReference type="SMART" id="SM00382">
    <property type="entry name" value="AAA"/>
    <property type="match status" value="1"/>
</dbReference>
<dbReference type="RefSeq" id="WP_047911357.1">
    <property type="nucleotide sequence ID" value="NZ_CP118101.1"/>
</dbReference>
<comment type="similarity">
    <text evidence="2">Belongs to the ABC transporter superfamily.</text>
</comment>
<protein>
    <recommendedName>
        <fullName evidence="14">Nickel import system ATP-binding protein NikD</fullName>
        <ecNumber evidence="13">7.2.2.11</ecNumber>
    </recommendedName>
</protein>
<comment type="catalytic activity">
    <reaction evidence="15">
        <text>Ni(2+)(out) + ATP + H2O = Ni(2+)(in) + ADP + phosphate + H(+)</text>
        <dbReference type="Rhea" id="RHEA:15557"/>
        <dbReference type="ChEBI" id="CHEBI:15377"/>
        <dbReference type="ChEBI" id="CHEBI:15378"/>
        <dbReference type="ChEBI" id="CHEBI:30616"/>
        <dbReference type="ChEBI" id="CHEBI:43474"/>
        <dbReference type="ChEBI" id="CHEBI:49786"/>
        <dbReference type="ChEBI" id="CHEBI:456216"/>
        <dbReference type="EC" id="7.2.2.11"/>
    </reaction>
    <physiologicalReaction direction="left-to-right" evidence="15">
        <dbReference type="Rhea" id="RHEA:15558"/>
    </physiologicalReaction>
</comment>
<evidence type="ECO:0000256" key="6">
    <source>
        <dbReference type="ARBA" id="ARBA00022741"/>
    </source>
</evidence>
<dbReference type="GO" id="GO:0015833">
    <property type="term" value="P:peptide transport"/>
    <property type="evidence" value="ECO:0007669"/>
    <property type="project" value="InterPro"/>
</dbReference>
<dbReference type="InterPro" id="IPR013563">
    <property type="entry name" value="Oligopep_ABC_C"/>
</dbReference>
<evidence type="ECO:0000313" key="20">
    <source>
        <dbReference type="Proteomes" id="UP001221519"/>
    </source>
</evidence>
<evidence type="ECO:0000256" key="11">
    <source>
        <dbReference type="ARBA" id="ARBA00023136"/>
    </source>
</evidence>
<evidence type="ECO:0000256" key="13">
    <source>
        <dbReference type="ARBA" id="ARBA00039098"/>
    </source>
</evidence>
<comment type="subcellular location">
    <subcellularLocation>
        <location evidence="1">Cell membrane</location>
        <topology evidence="1">Peripheral membrane protein</topology>
    </subcellularLocation>
</comment>
<evidence type="ECO:0000256" key="5">
    <source>
        <dbReference type="ARBA" id="ARBA00022596"/>
    </source>
</evidence>
<dbReference type="GO" id="GO:0016887">
    <property type="term" value="F:ATP hydrolysis activity"/>
    <property type="evidence" value="ECO:0007669"/>
    <property type="project" value="InterPro"/>
</dbReference>
<keyword evidence="3" id="KW-0813">Transport</keyword>
<keyword evidence="11" id="KW-0472">Membrane</keyword>
<evidence type="ECO:0000256" key="4">
    <source>
        <dbReference type="ARBA" id="ARBA00022475"/>
    </source>
</evidence>
<evidence type="ECO:0000256" key="15">
    <source>
        <dbReference type="ARBA" id="ARBA00048610"/>
    </source>
</evidence>
<keyword evidence="5" id="KW-0533">Nickel</keyword>
<dbReference type="GO" id="GO:0005886">
    <property type="term" value="C:plasma membrane"/>
    <property type="evidence" value="ECO:0007669"/>
    <property type="project" value="UniProtKB-SubCell"/>
</dbReference>
<dbReference type="GO" id="GO:0015413">
    <property type="term" value="F:ABC-type nickel transporter activity"/>
    <property type="evidence" value="ECO:0007669"/>
    <property type="project" value="UniProtKB-EC"/>
</dbReference>
<dbReference type="GO" id="GO:0005524">
    <property type="term" value="F:ATP binding"/>
    <property type="evidence" value="ECO:0007669"/>
    <property type="project" value="UniProtKB-KW"/>
</dbReference>
<dbReference type="InterPro" id="IPR003593">
    <property type="entry name" value="AAA+_ATPase"/>
</dbReference>
<keyword evidence="10" id="KW-0921">Nickel transport</keyword>
<proteinExistence type="inferred from homology"/>
<dbReference type="PROSITE" id="PS50893">
    <property type="entry name" value="ABC_TRANSPORTER_2"/>
    <property type="match status" value="1"/>
</dbReference>
<gene>
    <name evidence="17" type="ORF">PUW23_01615</name>
    <name evidence="18" type="ORF">PUW25_01620</name>
</gene>
<evidence type="ECO:0000256" key="14">
    <source>
        <dbReference type="ARBA" id="ARBA00044143"/>
    </source>
</evidence>
<dbReference type="PANTHER" id="PTHR43297">
    <property type="entry name" value="OLIGOPEPTIDE TRANSPORT ATP-BINDING PROTEIN APPD"/>
    <property type="match status" value="1"/>
</dbReference>
<dbReference type="InterPro" id="IPR003439">
    <property type="entry name" value="ABC_transporter-like_ATP-bd"/>
</dbReference>
<dbReference type="InterPro" id="IPR050388">
    <property type="entry name" value="ABC_Ni/Peptide_Import"/>
</dbReference>
<evidence type="ECO:0000256" key="7">
    <source>
        <dbReference type="ARBA" id="ARBA00022840"/>
    </source>
</evidence>
<dbReference type="PANTHER" id="PTHR43297:SF13">
    <property type="entry name" value="NICKEL ABC TRANSPORTER, ATP-BINDING PROTEIN"/>
    <property type="match status" value="1"/>
</dbReference>
<dbReference type="EMBL" id="CP118101">
    <property type="protein sequence ID" value="WDH82970.1"/>
    <property type="molecule type" value="Genomic_DNA"/>
</dbReference>
<dbReference type="Pfam" id="PF08352">
    <property type="entry name" value="oligo_HPY"/>
    <property type="match status" value="1"/>
</dbReference>
<keyword evidence="6" id="KW-0547">Nucleotide-binding</keyword>
<organism evidence="17 19">
    <name type="scientific">Paenibacillus urinalis</name>
    <dbReference type="NCBI Taxonomy" id="521520"/>
    <lineage>
        <taxon>Bacteria</taxon>
        <taxon>Bacillati</taxon>
        <taxon>Bacillota</taxon>
        <taxon>Bacilli</taxon>
        <taxon>Bacillales</taxon>
        <taxon>Paenibacillaceae</taxon>
        <taxon>Paenibacillus</taxon>
    </lineage>
</organism>
<dbReference type="EC" id="7.2.2.11" evidence="13"/>
<name>A0AAX3MZE3_9BACL</name>
<evidence type="ECO:0000259" key="16">
    <source>
        <dbReference type="PROSITE" id="PS50893"/>
    </source>
</evidence>
<evidence type="ECO:0000256" key="9">
    <source>
        <dbReference type="ARBA" id="ARBA00023065"/>
    </source>
</evidence>